<evidence type="ECO:0000313" key="3">
    <source>
        <dbReference type="EMBL" id="AET39703.1"/>
    </source>
</evidence>
<sequence>MMQELVSKPTGGQRLLASDGSSPSVPRKLAEPVSMKRVARPLRHIKHIPVKSLKFYSRDHPPQFSYGTKIPLPIHPAKLVVQVQHIGLNPVDLKIMNGYANHLNGEIGFGREYSGVITEVGSDLTLEWKEGDEVMGVFWHPNQGKGVSESSILIDPKVDAIAKVPSNLNMQQASGSLYSLGAASELLKVLDSKGYLTGNSNILLNGGTTTLGLFTIQLLKYHYYIPTKLVVICSSYGAQLLKETFPDIAEELLFIDYKSAPKGDISSPLIDLIERGELAEYYPETSAMRTAPFSQGKFTTVIDFIGGYDIIAKSDSIIAPGGFYITTVGDIKSNYKKDVYKSWDAPTVSARSWFGKMLWSFEYMRFHYDPNLRSTDKDSWLEACMQILRNETVKVLIDKKFDWKYINKAMSYLATGHAHGKVILDVEKF</sequence>
<dbReference type="OMA" id="NYVGLNP"/>
<dbReference type="InterPro" id="IPR052585">
    <property type="entry name" value="Lipid_raft_assoc_Zn_ADH"/>
</dbReference>
<dbReference type="Pfam" id="PF13602">
    <property type="entry name" value="ADH_zinc_N_2"/>
    <property type="match status" value="1"/>
</dbReference>
<accession>G8JSI1</accession>
<dbReference type="OrthoDB" id="201656at2759"/>
<dbReference type="Gene3D" id="3.90.180.10">
    <property type="entry name" value="Medium-chain alcohol dehydrogenases, catalytic domain"/>
    <property type="match status" value="1"/>
</dbReference>
<dbReference type="FunFam" id="3.90.180.10:FF:000038">
    <property type="entry name" value="Ast1p"/>
    <property type="match status" value="1"/>
</dbReference>
<dbReference type="SUPFAM" id="SSF50129">
    <property type="entry name" value="GroES-like"/>
    <property type="match status" value="1"/>
</dbReference>
<dbReference type="EMBL" id="CP002500">
    <property type="protein sequence ID" value="AET39703.1"/>
    <property type="molecule type" value="Genomic_DNA"/>
</dbReference>
<evidence type="ECO:0000313" key="4">
    <source>
        <dbReference type="Proteomes" id="UP000006790"/>
    </source>
</evidence>
<dbReference type="InterPro" id="IPR013154">
    <property type="entry name" value="ADH-like_N"/>
</dbReference>
<name>G8JSI1_ERECY</name>
<dbReference type="FunCoup" id="G8JSI1">
    <property type="interactions" value="87"/>
</dbReference>
<evidence type="ECO:0000259" key="2">
    <source>
        <dbReference type="Pfam" id="PF08240"/>
    </source>
</evidence>
<dbReference type="Gene3D" id="3.40.50.720">
    <property type="entry name" value="NAD(P)-binding Rossmann-like Domain"/>
    <property type="match status" value="1"/>
</dbReference>
<dbReference type="PANTHER" id="PTHR43482:SF1">
    <property type="entry name" value="PROTEIN AST1-RELATED"/>
    <property type="match status" value="1"/>
</dbReference>
<dbReference type="HOGENOM" id="CLU_026673_4_0_1"/>
<evidence type="ECO:0000256" key="1">
    <source>
        <dbReference type="SAM" id="MobiDB-lite"/>
    </source>
</evidence>
<dbReference type="InParanoid" id="G8JSI1"/>
<dbReference type="RefSeq" id="XP_003646520.1">
    <property type="nucleotide sequence ID" value="XM_003646472.1"/>
</dbReference>
<dbReference type="PANTHER" id="PTHR43482">
    <property type="entry name" value="PROTEIN AST1-RELATED"/>
    <property type="match status" value="1"/>
</dbReference>
<dbReference type="eggNOG" id="KOG1198">
    <property type="taxonomic scope" value="Eukaryota"/>
</dbReference>
<proteinExistence type="predicted"/>
<dbReference type="AlphaFoldDB" id="G8JSI1"/>
<feature type="region of interest" description="Disordered" evidence="1">
    <location>
        <begin position="1"/>
        <end position="32"/>
    </location>
</feature>
<gene>
    <name evidence="3" type="ordered locus">Ecym_4682</name>
</gene>
<reference evidence="4" key="1">
    <citation type="journal article" date="2012" name="G3 (Bethesda)">
        <title>Pichia sorbitophila, an interspecies yeast hybrid reveals early steps of genome resolution following polyploidization.</title>
        <authorList>
            <person name="Leh Louis V."/>
            <person name="Despons L."/>
            <person name="Friedrich A."/>
            <person name="Martin T."/>
            <person name="Durrens P."/>
            <person name="Casaregola S."/>
            <person name="Neuveglise C."/>
            <person name="Fairhead C."/>
            <person name="Marck C."/>
            <person name="Cruz J.A."/>
            <person name="Straub M.L."/>
            <person name="Kugler V."/>
            <person name="Sacerdot C."/>
            <person name="Uzunov Z."/>
            <person name="Thierry A."/>
            <person name="Weiss S."/>
            <person name="Bleykasten C."/>
            <person name="De Montigny J."/>
            <person name="Jacques N."/>
            <person name="Jung P."/>
            <person name="Lemaire M."/>
            <person name="Mallet S."/>
            <person name="Morel G."/>
            <person name="Richard G.F."/>
            <person name="Sarkar A."/>
            <person name="Savel G."/>
            <person name="Schacherer J."/>
            <person name="Seret M.L."/>
            <person name="Talla E."/>
            <person name="Samson G."/>
            <person name="Jubin C."/>
            <person name="Poulain J."/>
            <person name="Vacherie B."/>
            <person name="Barbe V."/>
            <person name="Pelletier E."/>
            <person name="Sherman D.J."/>
            <person name="Westhof E."/>
            <person name="Weissenbach J."/>
            <person name="Baret P.V."/>
            <person name="Wincker P."/>
            <person name="Gaillardin C."/>
            <person name="Dujon B."/>
            <person name="Souciet J.L."/>
        </authorList>
    </citation>
    <scope>NUCLEOTIDE SEQUENCE [LARGE SCALE GENOMIC DNA]</scope>
    <source>
        <strain evidence="4">CBS 270.75 / DBVPG 7215 / KCTC 17166 / NRRL Y-17582</strain>
    </source>
</reference>
<dbReference type="KEGG" id="erc:Ecym_4682"/>
<dbReference type="STRING" id="931890.G8JSI1"/>
<dbReference type="Proteomes" id="UP000006790">
    <property type="component" value="Chromosome 4"/>
</dbReference>
<dbReference type="Pfam" id="PF08240">
    <property type="entry name" value="ADH_N"/>
    <property type="match status" value="1"/>
</dbReference>
<dbReference type="InterPro" id="IPR011032">
    <property type="entry name" value="GroES-like_sf"/>
</dbReference>
<dbReference type="GeneID" id="11470209"/>
<keyword evidence="4" id="KW-1185">Reference proteome</keyword>
<feature type="domain" description="Alcohol dehydrogenase-like N-terminal" evidence="2">
    <location>
        <begin position="76"/>
        <end position="137"/>
    </location>
</feature>
<protein>
    <recommendedName>
        <fullName evidence="2">Alcohol dehydrogenase-like N-terminal domain-containing protein</fullName>
    </recommendedName>
</protein>
<organism evidence="3 4">
    <name type="scientific">Eremothecium cymbalariae (strain CBS 270.75 / DBVPG 7215 / KCTC 17166 / NRRL Y-17582)</name>
    <name type="common">Yeast</name>
    <dbReference type="NCBI Taxonomy" id="931890"/>
    <lineage>
        <taxon>Eukaryota</taxon>
        <taxon>Fungi</taxon>
        <taxon>Dikarya</taxon>
        <taxon>Ascomycota</taxon>
        <taxon>Saccharomycotina</taxon>
        <taxon>Saccharomycetes</taxon>
        <taxon>Saccharomycetales</taxon>
        <taxon>Saccharomycetaceae</taxon>
        <taxon>Eremothecium</taxon>
    </lineage>
</organism>